<dbReference type="Pfam" id="PF01850">
    <property type="entry name" value="PIN"/>
    <property type="match status" value="1"/>
</dbReference>
<dbReference type="PANTHER" id="PTHR33653:SF1">
    <property type="entry name" value="RIBONUCLEASE VAPC2"/>
    <property type="match status" value="1"/>
</dbReference>
<dbReference type="InterPro" id="IPR050556">
    <property type="entry name" value="Type_II_TA_system_RNase"/>
</dbReference>
<keyword evidence="2 8" id="KW-1277">Toxin-antitoxin system</keyword>
<feature type="binding site" evidence="8">
    <location>
        <position position="7"/>
    </location>
    <ligand>
        <name>Mg(2+)</name>
        <dbReference type="ChEBI" id="CHEBI:18420"/>
    </ligand>
</feature>
<name>A0AA49GJ45_9BACT</name>
<sequence>MNECLIDTDILTFYMRGDEIVRSHVERYLFVGNFDQLTISEISYYEIRAGLEYKKAKKQIQLFEDFAQNCKVVKLSKRSLDISAVRYRKLRKKGIEIGTPDLLIAGIAIDNGLTLVTNNLTHYETIEGLTLANWRKKLKPRPAKKGEAQTDHR</sequence>
<dbReference type="HAMAP" id="MF_00265">
    <property type="entry name" value="VapC_Nob1"/>
    <property type="match status" value="1"/>
</dbReference>
<dbReference type="EMBL" id="CP120682">
    <property type="protein sequence ID" value="WKN35162.1"/>
    <property type="molecule type" value="Genomic_DNA"/>
</dbReference>
<comment type="cofactor">
    <cofactor evidence="1 8">
        <name>Mg(2+)</name>
        <dbReference type="ChEBI" id="CHEBI:18420"/>
    </cofactor>
</comment>
<dbReference type="InterPro" id="IPR022907">
    <property type="entry name" value="VapC_family"/>
</dbReference>
<dbReference type="GO" id="GO:0090729">
    <property type="term" value="F:toxin activity"/>
    <property type="evidence" value="ECO:0007669"/>
    <property type="project" value="UniProtKB-KW"/>
</dbReference>
<gene>
    <name evidence="8" type="primary">vapC</name>
    <name evidence="10" type="ORF">K4G66_22555</name>
</gene>
<accession>A0AA49GJ45</accession>
<keyword evidence="3 8" id="KW-0540">Nuclease</keyword>
<comment type="function">
    <text evidence="8">Toxic component of a toxin-antitoxin (TA) system. An RNase.</text>
</comment>
<evidence type="ECO:0000256" key="5">
    <source>
        <dbReference type="ARBA" id="ARBA00022801"/>
    </source>
</evidence>
<comment type="similarity">
    <text evidence="7 8">Belongs to the PINc/VapC protein family.</text>
</comment>
<dbReference type="Gene3D" id="3.40.50.1010">
    <property type="entry name" value="5'-nuclease"/>
    <property type="match status" value="1"/>
</dbReference>
<reference evidence="10" key="1">
    <citation type="journal article" date="2023" name="Comput. Struct. Biotechnol. J.">
        <title>Discovery of a novel marine Bacteroidetes with a rich repertoire of carbohydrate-active enzymes.</title>
        <authorList>
            <person name="Chen B."/>
            <person name="Liu G."/>
            <person name="Chen Q."/>
            <person name="Wang H."/>
            <person name="Liu L."/>
            <person name="Tang K."/>
        </authorList>
    </citation>
    <scope>NUCLEOTIDE SEQUENCE</scope>
    <source>
        <strain evidence="10">TK19036</strain>
    </source>
</reference>
<evidence type="ECO:0000313" key="10">
    <source>
        <dbReference type="EMBL" id="WKN35162.1"/>
    </source>
</evidence>
<keyword evidence="6 8" id="KW-0460">Magnesium</keyword>
<evidence type="ECO:0000256" key="8">
    <source>
        <dbReference type="HAMAP-Rule" id="MF_00265"/>
    </source>
</evidence>
<evidence type="ECO:0000256" key="1">
    <source>
        <dbReference type="ARBA" id="ARBA00001946"/>
    </source>
</evidence>
<dbReference type="InterPro" id="IPR002716">
    <property type="entry name" value="PIN_dom"/>
</dbReference>
<keyword evidence="5 8" id="KW-0378">Hydrolase</keyword>
<dbReference type="SUPFAM" id="SSF88723">
    <property type="entry name" value="PIN domain-like"/>
    <property type="match status" value="1"/>
</dbReference>
<evidence type="ECO:0000256" key="2">
    <source>
        <dbReference type="ARBA" id="ARBA00022649"/>
    </source>
</evidence>
<keyword evidence="4 8" id="KW-0479">Metal-binding</keyword>
<evidence type="ECO:0000259" key="9">
    <source>
        <dbReference type="Pfam" id="PF01850"/>
    </source>
</evidence>
<dbReference type="GO" id="GO:0004540">
    <property type="term" value="F:RNA nuclease activity"/>
    <property type="evidence" value="ECO:0007669"/>
    <property type="project" value="InterPro"/>
</dbReference>
<reference evidence="10" key="2">
    <citation type="journal article" date="2024" name="Antonie Van Leeuwenhoek">
        <title>Roseihalotalea indica gen. nov., sp. nov., a halophilic Bacteroidetes from mesopelagic Southwest Indian Ocean with higher carbohydrate metabolic potential.</title>
        <authorList>
            <person name="Chen B."/>
            <person name="Zhang M."/>
            <person name="Lin D."/>
            <person name="Ye J."/>
            <person name="Tang K."/>
        </authorList>
    </citation>
    <scope>NUCLEOTIDE SEQUENCE</scope>
    <source>
        <strain evidence="10">TK19036</strain>
    </source>
</reference>
<dbReference type="PANTHER" id="PTHR33653">
    <property type="entry name" value="RIBONUCLEASE VAPC2"/>
    <property type="match status" value="1"/>
</dbReference>
<proteinExistence type="inferred from homology"/>
<organism evidence="10">
    <name type="scientific">Roseihalotalea indica</name>
    <dbReference type="NCBI Taxonomy" id="2867963"/>
    <lineage>
        <taxon>Bacteria</taxon>
        <taxon>Pseudomonadati</taxon>
        <taxon>Bacteroidota</taxon>
        <taxon>Cytophagia</taxon>
        <taxon>Cytophagales</taxon>
        <taxon>Catalimonadaceae</taxon>
        <taxon>Roseihalotalea</taxon>
    </lineage>
</organism>
<keyword evidence="8" id="KW-0800">Toxin</keyword>
<dbReference type="AlphaFoldDB" id="A0AA49GJ45"/>
<evidence type="ECO:0000256" key="7">
    <source>
        <dbReference type="ARBA" id="ARBA00038093"/>
    </source>
</evidence>
<evidence type="ECO:0000256" key="3">
    <source>
        <dbReference type="ARBA" id="ARBA00022722"/>
    </source>
</evidence>
<protein>
    <recommendedName>
        <fullName evidence="8">Ribonuclease VapC</fullName>
        <shortName evidence="8">RNase VapC</shortName>
        <ecNumber evidence="8">3.1.-.-</ecNumber>
    </recommendedName>
    <alternativeName>
        <fullName evidence="8">Toxin VapC</fullName>
    </alternativeName>
</protein>
<evidence type="ECO:0000256" key="6">
    <source>
        <dbReference type="ARBA" id="ARBA00022842"/>
    </source>
</evidence>
<dbReference type="GO" id="GO:0000287">
    <property type="term" value="F:magnesium ion binding"/>
    <property type="evidence" value="ECO:0007669"/>
    <property type="project" value="UniProtKB-UniRule"/>
</dbReference>
<evidence type="ECO:0000256" key="4">
    <source>
        <dbReference type="ARBA" id="ARBA00022723"/>
    </source>
</evidence>
<dbReference type="CDD" id="cd18744">
    <property type="entry name" value="PIN_VapC4-5_FitB-like"/>
    <property type="match status" value="1"/>
</dbReference>
<feature type="binding site" evidence="8">
    <location>
        <position position="101"/>
    </location>
    <ligand>
        <name>Mg(2+)</name>
        <dbReference type="ChEBI" id="CHEBI:18420"/>
    </ligand>
</feature>
<feature type="domain" description="PIN" evidence="9">
    <location>
        <begin position="5"/>
        <end position="120"/>
    </location>
</feature>
<dbReference type="EC" id="3.1.-.-" evidence="8"/>
<dbReference type="GO" id="GO:0016787">
    <property type="term" value="F:hydrolase activity"/>
    <property type="evidence" value="ECO:0007669"/>
    <property type="project" value="UniProtKB-KW"/>
</dbReference>
<dbReference type="InterPro" id="IPR029060">
    <property type="entry name" value="PIN-like_dom_sf"/>
</dbReference>